<proteinExistence type="predicted"/>
<evidence type="ECO:0000313" key="2">
    <source>
        <dbReference type="EMBL" id="TYC07508.1"/>
    </source>
</evidence>
<feature type="region of interest" description="Disordered" evidence="1">
    <location>
        <begin position="169"/>
        <end position="200"/>
    </location>
</feature>
<sequence length="200" mass="21444">MPRRPPRPRRPLRLAVIVAGAVSIVAGNVVAYRHVSLASEPRIPGVQRYSGLARTHTTRPVVYPQTPPVGGPHAPSPLNCGVYLRPVPAENAVHSLEHGAVWVTYRPDLPAGQVRTLRDLVRGKGYLLLSPYPGLPAPVVASAWGRQLRLAAASDSRLAGFIDVYRRGPQTPERGAPCSGGVGDPLWADRTPSRGGHGHR</sequence>
<dbReference type="OrthoDB" id="164831at2"/>
<dbReference type="AlphaFoldDB" id="A0A5D0TN24"/>
<protein>
    <submittedName>
        <fullName evidence="2">DUF3105 domain-containing protein</fullName>
    </submittedName>
</protein>
<gene>
    <name evidence="2" type="ORF">FXF65_42665</name>
</gene>
<accession>A0A5D0TN24</accession>
<keyword evidence="3" id="KW-1185">Reference proteome</keyword>
<comment type="caution">
    <text evidence="2">The sequence shown here is derived from an EMBL/GenBank/DDBJ whole genome shotgun (WGS) entry which is preliminary data.</text>
</comment>
<name>A0A5D0TN24_9ACTN</name>
<dbReference type="EMBL" id="VSFF01000022">
    <property type="protein sequence ID" value="TYC07508.1"/>
    <property type="molecule type" value="Genomic_DNA"/>
</dbReference>
<dbReference type="RefSeq" id="WP_148356193.1">
    <property type="nucleotide sequence ID" value="NZ_JBHSBF010000032.1"/>
</dbReference>
<reference evidence="2 3" key="1">
    <citation type="submission" date="2019-08" db="EMBL/GenBank/DDBJ databases">
        <title>Actinomadura sp. nov. CYP1-5 isolated from mountain soil.</title>
        <authorList>
            <person name="Songsumanus A."/>
            <person name="Kuncharoen N."/>
            <person name="Kudo T."/>
            <person name="Yuki M."/>
            <person name="Igarashi Y."/>
            <person name="Tanasupawat S."/>
        </authorList>
    </citation>
    <scope>NUCLEOTIDE SEQUENCE [LARGE SCALE GENOMIC DNA]</scope>
    <source>
        <strain evidence="2 3">GKU157</strain>
    </source>
</reference>
<evidence type="ECO:0000256" key="1">
    <source>
        <dbReference type="SAM" id="MobiDB-lite"/>
    </source>
</evidence>
<dbReference type="InterPro" id="IPR021454">
    <property type="entry name" value="DUF3105"/>
</dbReference>
<evidence type="ECO:0000313" key="3">
    <source>
        <dbReference type="Proteomes" id="UP000322634"/>
    </source>
</evidence>
<dbReference type="Pfam" id="PF11303">
    <property type="entry name" value="DUF3105"/>
    <property type="match status" value="1"/>
</dbReference>
<organism evidence="2 3">
    <name type="scientific">Actinomadura syzygii</name>
    <dbReference type="NCBI Taxonomy" id="1427538"/>
    <lineage>
        <taxon>Bacteria</taxon>
        <taxon>Bacillati</taxon>
        <taxon>Actinomycetota</taxon>
        <taxon>Actinomycetes</taxon>
        <taxon>Streptosporangiales</taxon>
        <taxon>Thermomonosporaceae</taxon>
        <taxon>Actinomadura</taxon>
    </lineage>
</organism>
<dbReference type="Proteomes" id="UP000322634">
    <property type="component" value="Unassembled WGS sequence"/>
</dbReference>